<comment type="caution">
    <text evidence="5">The sequence shown here is derived from an EMBL/GenBank/DDBJ whole genome shotgun (WGS) entry which is preliminary data.</text>
</comment>
<keyword evidence="6" id="KW-1185">Reference proteome</keyword>
<name>A0A845AYC8_9SPHN</name>
<dbReference type="AlphaFoldDB" id="A0A845AYC8"/>
<dbReference type="Proteomes" id="UP000431922">
    <property type="component" value="Unassembled WGS sequence"/>
</dbReference>
<evidence type="ECO:0000256" key="3">
    <source>
        <dbReference type="SAM" id="MobiDB-lite"/>
    </source>
</evidence>
<dbReference type="CDD" id="cd06911">
    <property type="entry name" value="VirB9_CagX_TrbG"/>
    <property type="match status" value="1"/>
</dbReference>
<feature type="signal peptide" evidence="4">
    <location>
        <begin position="1"/>
        <end position="27"/>
    </location>
</feature>
<dbReference type="OrthoDB" id="7390264at2"/>
<reference evidence="5 6" key="1">
    <citation type="submission" date="2019-12" db="EMBL/GenBank/DDBJ databases">
        <title>Genomic-based taxomic classification of the family Erythrobacteraceae.</title>
        <authorList>
            <person name="Xu L."/>
        </authorList>
    </citation>
    <scope>NUCLEOTIDE SEQUENCE [LARGE SCALE GENOMIC DNA]</scope>
    <source>
        <strain evidence="5 6">KCTC 42453</strain>
    </source>
</reference>
<proteinExistence type="inferred from homology"/>
<comment type="similarity">
    <text evidence="1">Belongs to the TrbG/VirB9 family.</text>
</comment>
<gene>
    <name evidence="5" type="ORF">GRI65_00535</name>
</gene>
<dbReference type="Pfam" id="PF03524">
    <property type="entry name" value="CagX"/>
    <property type="match status" value="1"/>
</dbReference>
<dbReference type="RefSeq" id="WP_160754590.1">
    <property type="nucleotide sequence ID" value="NZ_WTYL01000001.1"/>
</dbReference>
<protein>
    <submittedName>
        <fullName evidence="5">Type VI secretion protein</fullName>
    </submittedName>
</protein>
<dbReference type="InterPro" id="IPR038161">
    <property type="entry name" value="VirB9/CagX/TrbG_C_sf"/>
</dbReference>
<evidence type="ECO:0000256" key="1">
    <source>
        <dbReference type="ARBA" id="ARBA00006135"/>
    </source>
</evidence>
<organism evidence="5 6">
    <name type="scientific">Allopontixanthobacter sediminis</name>
    <dbReference type="NCBI Taxonomy" id="1689985"/>
    <lineage>
        <taxon>Bacteria</taxon>
        <taxon>Pseudomonadati</taxon>
        <taxon>Pseudomonadota</taxon>
        <taxon>Alphaproteobacteria</taxon>
        <taxon>Sphingomonadales</taxon>
        <taxon>Erythrobacteraceae</taxon>
        <taxon>Allopontixanthobacter</taxon>
    </lineage>
</organism>
<accession>A0A845AYC8</accession>
<evidence type="ECO:0000313" key="6">
    <source>
        <dbReference type="Proteomes" id="UP000431922"/>
    </source>
</evidence>
<keyword evidence="2 4" id="KW-0732">Signal</keyword>
<evidence type="ECO:0000313" key="5">
    <source>
        <dbReference type="EMBL" id="MXP42936.1"/>
    </source>
</evidence>
<dbReference type="InterPro" id="IPR010258">
    <property type="entry name" value="Conjugal_tfr_TrbG/VirB9/CagX"/>
</dbReference>
<dbReference type="Gene3D" id="2.60.40.2500">
    <property type="match status" value="1"/>
</dbReference>
<feature type="region of interest" description="Disordered" evidence="3">
    <location>
        <begin position="240"/>
        <end position="266"/>
    </location>
</feature>
<dbReference type="InterPro" id="IPR033645">
    <property type="entry name" value="VirB9/CagX/TrbG_C"/>
</dbReference>
<evidence type="ECO:0000256" key="4">
    <source>
        <dbReference type="SAM" id="SignalP"/>
    </source>
</evidence>
<feature type="chain" id="PRO_5032522318" evidence="4">
    <location>
        <begin position="28"/>
        <end position="266"/>
    </location>
</feature>
<dbReference type="EMBL" id="WTYL01000001">
    <property type="protein sequence ID" value="MXP42936.1"/>
    <property type="molecule type" value="Genomic_DNA"/>
</dbReference>
<sequence>MTRALILAPLLPGLLAASLFAVPAAFAQDARLVERLYNPAEVVRIDGRTKVQATIAFAEDERIENVAIGDSEAWQVTPNKRANLLFIKPLSPAARTNMTVVTDRRTYLFDLVASPKAQPLYVLRFTYPPEPEAEEPQLAGTASPVEMAAATDPYAVVDPAQLNFEWARKGDRNLMPSRAYDDGNATFLTWPDGQGIPAILTRDHEGTEGPVNFAVRGNMIVVDGVPAEIVLRSGDDLATLTNEGPPRPVVTSPSPASNLFAQAKGS</sequence>
<evidence type="ECO:0000256" key="2">
    <source>
        <dbReference type="ARBA" id="ARBA00022729"/>
    </source>
</evidence>
<feature type="compositionally biased region" description="Polar residues" evidence="3">
    <location>
        <begin position="251"/>
        <end position="266"/>
    </location>
</feature>